<gene>
    <name evidence="2" type="ORF">SAMN05444414_12929</name>
</gene>
<sequence length="174" mass="19023">MRVWGALAVATLIAACAQPEAPGPGYRDTQVPLTYTTRSDANRLVGDWHLRAHYPGDEGLRQVSYLRGSNGQEAFKLVSRGCDAKGRCKDFAALWRATPLGPNRWRLADPQGGKDRDLWVIWVDEGYRTAAIGAPDGGYGWVLDRAATGGTDRITAAREVLDFNGYDTGAMILR</sequence>
<proteinExistence type="predicted"/>
<reference evidence="3" key="1">
    <citation type="submission" date="2016-11" db="EMBL/GenBank/DDBJ databases">
        <authorList>
            <person name="Varghese N."/>
            <person name="Submissions S."/>
        </authorList>
    </citation>
    <scope>NUCLEOTIDE SEQUENCE [LARGE SCALE GENOMIC DNA]</scope>
    <source>
        <strain evidence="3">DSM 29327</strain>
    </source>
</reference>
<organism evidence="2 3">
    <name type="scientific">Roseovarius marisflavi</name>
    <dbReference type="NCBI Taxonomy" id="1054996"/>
    <lineage>
        <taxon>Bacteria</taxon>
        <taxon>Pseudomonadati</taxon>
        <taxon>Pseudomonadota</taxon>
        <taxon>Alphaproteobacteria</taxon>
        <taxon>Rhodobacterales</taxon>
        <taxon>Roseobacteraceae</taxon>
        <taxon>Roseovarius</taxon>
    </lineage>
</organism>
<dbReference type="InterPro" id="IPR012674">
    <property type="entry name" value="Calycin"/>
</dbReference>
<feature type="domain" description="Lipocalin/cytosolic fatty-acid binding" evidence="1">
    <location>
        <begin position="116"/>
        <end position="172"/>
    </location>
</feature>
<dbReference type="EMBL" id="FRBN01000029">
    <property type="protein sequence ID" value="SHL69636.1"/>
    <property type="molecule type" value="Genomic_DNA"/>
</dbReference>
<dbReference type="PROSITE" id="PS51257">
    <property type="entry name" value="PROKAR_LIPOPROTEIN"/>
    <property type="match status" value="1"/>
</dbReference>
<evidence type="ECO:0000259" key="1">
    <source>
        <dbReference type="Pfam" id="PF08212"/>
    </source>
</evidence>
<dbReference type="Pfam" id="PF08212">
    <property type="entry name" value="Lipocalin_2"/>
    <property type="match status" value="1"/>
</dbReference>
<dbReference type="InterPro" id="IPR000566">
    <property type="entry name" value="Lipocln_cytosolic_FA-bd_dom"/>
</dbReference>
<dbReference type="AlphaFoldDB" id="A0A1M7CQV0"/>
<dbReference type="SUPFAM" id="SSF50814">
    <property type="entry name" value="Lipocalins"/>
    <property type="match status" value="1"/>
</dbReference>
<accession>A0A1M7CQV0</accession>
<dbReference type="Proteomes" id="UP000184191">
    <property type="component" value="Unassembled WGS sequence"/>
</dbReference>
<keyword evidence="3" id="KW-1185">Reference proteome</keyword>
<name>A0A1M7CQV0_9RHOB</name>
<protein>
    <submittedName>
        <fullName evidence="2">Apolipoprotein D and lipocalin family protein</fullName>
    </submittedName>
</protein>
<dbReference type="Gene3D" id="2.40.128.20">
    <property type="match status" value="1"/>
</dbReference>
<evidence type="ECO:0000313" key="3">
    <source>
        <dbReference type="Proteomes" id="UP000184191"/>
    </source>
</evidence>
<dbReference type="STRING" id="1054996.SAMN05444414_12929"/>
<keyword evidence="2" id="KW-0449">Lipoprotein</keyword>
<evidence type="ECO:0000313" key="2">
    <source>
        <dbReference type="EMBL" id="SHL69636.1"/>
    </source>
</evidence>